<gene>
    <name evidence="2" type="ORF">BBOV_IV003480</name>
</gene>
<dbReference type="VEuPathDB" id="PiroplasmaDB:BBOV_IV003480"/>
<reference evidence="3" key="3">
    <citation type="journal article" date="2021" name="Int. J. Parasitol.">
        <title>Comparative analysis of gene expression between Babesia bovis blood stages and kinetes allowed by improved genome annotation.</title>
        <authorList>
            <person name="Ueti M.W."/>
            <person name="Johnson W.C."/>
            <person name="Kappmeyer L.S."/>
            <person name="Herndon D.R."/>
            <person name="Mousel M.R."/>
            <person name="Reif K.E."/>
            <person name="Taus N.S."/>
            <person name="Ifeonu O.O."/>
            <person name="Silva J.C."/>
            <person name="Suarez C.E."/>
            <person name="Brayton K.A."/>
        </authorList>
    </citation>
    <scope>NUCLEOTIDE SEQUENCE [LARGE SCALE GENOMIC DNA]</scope>
</reference>
<reference evidence="2 3" key="1">
    <citation type="journal article" date="2007" name="PLoS Pathog.">
        <title>Genome sequence of Babesia bovis and comparative analysis of apicomplexan hemoprotozoa.</title>
        <authorList>
            <person name="Brayton K.A."/>
            <person name="Lau A.O.T."/>
            <person name="Herndon D.R."/>
            <person name="Hannick L."/>
            <person name="Kappmeyer L.S."/>
            <person name="Berens S.J."/>
            <person name="Bidwell S.L."/>
            <person name="Brown W.C."/>
            <person name="Crabtree J."/>
            <person name="Fadrosh D."/>
            <person name="Feldblum T."/>
            <person name="Forberger H.A."/>
            <person name="Haas B.J."/>
            <person name="Howell J.M."/>
            <person name="Khouri H."/>
            <person name="Koo H."/>
            <person name="Mann D.J."/>
            <person name="Norimine J."/>
            <person name="Paulsen I.T."/>
            <person name="Radune D."/>
            <person name="Ren Q."/>
            <person name="Smith R.K. Jr."/>
            <person name="Suarez C.E."/>
            <person name="White O."/>
            <person name="Wortman J.R."/>
            <person name="Knowles D.P. Jr."/>
            <person name="McElwain T.F."/>
            <person name="Nene V.M."/>
        </authorList>
    </citation>
    <scope>NUCLEOTIDE SEQUENCE [LARGE SCALE GENOMIC DNA]</scope>
    <source>
        <strain evidence="2">T2Bo</strain>
    </source>
</reference>
<comment type="caution">
    <text evidence="2">The sequence shown here is derived from an EMBL/GenBank/DDBJ whole genome shotgun (WGS) entry which is preliminary data.</text>
</comment>
<evidence type="ECO:0000313" key="3">
    <source>
        <dbReference type="Proteomes" id="UP000002173"/>
    </source>
</evidence>
<reference evidence="3" key="2">
    <citation type="journal article" date="2020" name="Data Brief">
        <title>Transcriptome dataset of Babesia bovis life stages within vertebrate and invertebrate hosts.</title>
        <authorList>
            <person name="Ueti M.W."/>
            <person name="Johnson W.C."/>
            <person name="Kappmeyer L.S."/>
            <person name="Herndon D.R."/>
            <person name="Mousel M.R."/>
            <person name="Reif K.E."/>
            <person name="Taus N.S."/>
            <person name="Ifeonu O.O."/>
            <person name="Silva J.C."/>
            <person name="Suarez C.E."/>
            <person name="Brayton K.A."/>
        </authorList>
    </citation>
    <scope>NUCLEOTIDE SEQUENCE [LARGE SCALE GENOMIC DNA]</scope>
</reference>
<accession>A7AVW8</accession>
<dbReference type="GeneID" id="5477731"/>
<dbReference type="InParanoid" id="A7AVW8"/>
<protein>
    <submittedName>
        <fullName evidence="2">Uncharacterized protein</fullName>
    </submittedName>
</protein>
<dbReference type="RefSeq" id="XP_001609512.1">
    <property type="nucleotide sequence ID" value="XM_001609462.1"/>
</dbReference>
<keyword evidence="3" id="KW-1185">Reference proteome</keyword>
<name>A7AVW8_BABBO</name>
<evidence type="ECO:0000313" key="2">
    <source>
        <dbReference type="EMBL" id="EDO05944.1"/>
    </source>
</evidence>
<dbReference type="EMBL" id="AAXT01000004">
    <property type="protein sequence ID" value="EDO05944.1"/>
    <property type="molecule type" value="Genomic_DNA"/>
</dbReference>
<organism evidence="2 3">
    <name type="scientific">Babesia bovis</name>
    <dbReference type="NCBI Taxonomy" id="5865"/>
    <lineage>
        <taxon>Eukaryota</taxon>
        <taxon>Sar</taxon>
        <taxon>Alveolata</taxon>
        <taxon>Apicomplexa</taxon>
        <taxon>Aconoidasida</taxon>
        <taxon>Piroplasmida</taxon>
        <taxon>Babesiidae</taxon>
        <taxon>Babesia</taxon>
    </lineage>
</organism>
<dbReference type="OMA" id="RINHIAN"/>
<dbReference type="KEGG" id="bbo:BBOV_IV003480"/>
<dbReference type="eggNOG" id="ENOG502QXCP">
    <property type="taxonomic scope" value="Eukaryota"/>
</dbReference>
<sequence>MLRIHRESFSLDHYVNPNQGSALLIYDSTTVRYACLTLSQLTNSGFVTAYPHIYKLLDILEKSRETLPQIDIRLLLEVIKSCEAILSAKLPVLRHRSDERINHIANAVRDKSIKCAKYITEHISAVQGAVLPEFATTVLKLNCANKSFTKYLIKEITENAQNLAPQVLIGCLEYLANQISSGINGCYGAVYILLDALAKCNLPWKCVVDILNIMVQINVSHPEFLDGITSALIGENCLSEKDVWGMDTVPSRDICDIMGALTNLSHEHLGNLLEAFISRYSVAHVERCNNNVATRNMNKCNLGMLMKLLKAILTTDPELKGPGQQWVRYIVQRRLPYIISNASAQEIEELFHLLTVMDPMMYHQLITPKSEVQLETKLITALLAKVNLMSPKGLAKVVMWFCTSTKNIPDFSLAELMQKCIVIMCSRVLEMIKMSSYITGKMVSQAKHKDGMADTLVLPLIDHSASLKLNEITDNSQSKFLYDPSLGSNFKYLKLGDSRSDRKNRTQHQQVLGASPPKNALNETLKTSSELAIAKQGTYKPMLHETDLKLQGSGEGAHRLMEVLRTVRQSLCVYHHILGIKCPNLYRSWNMPQLQTLLNFLKVYNLFFTMHAAKFSDLEDQYSLYGIDDAYNTKVKKAIKAVDAEYLDQRFLCTPETRELFNSSMSNSPVTNIPTAKLRNRDVYIAKPVRSKVKLNWNHFDDGANLAYITRSKSPRSLRACLSAKMNQTSQEVDLKLHGNKNEVDYYPEYISKHFKGTVACFANENNTKCTNKRADANVSTSRMHKQIHTTLTTTGTISVASEVRCDPYFIDMVCIRSY</sequence>
<dbReference type="Proteomes" id="UP000002173">
    <property type="component" value="Unassembled WGS sequence"/>
</dbReference>
<dbReference type="AlphaFoldDB" id="A7AVW8"/>
<proteinExistence type="predicted"/>
<evidence type="ECO:0000256" key="1">
    <source>
        <dbReference type="SAM" id="MobiDB-lite"/>
    </source>
</evidence>
<feature type="region of interest" description="Disordered" evidence="1">
    <location>
        <begin position="498"/>
        <end position="518"/>
    </location>
</feature>